<keyword evidence="10" id="KW-1185">Reference proteome</keyword>
<dbReference type="InterPro" id="IPR049552">
    <property type="entry name" value="PKS_DH_N"/>
</dbReference>
<sequence>MANQVPLPIAIIGIACRLPGGVYNTDDLWELLSSKKNAWSAVPAERFNEDAFYHPNPDNPGTTNHRGGHFISQDVATFDASFFGISPIEASAIDPQQRILLETTYEAFEDAGIPIENVRGSSTGVFSAVFTRDYDRNISRDPLDIPKYTTTGTGEAIISNRVSYTFDLKGPSMTLDTGCSGSMVALHQACLSLQLGESTMALASGVNLILNPDHMVGMSNLHMLNDSGRSFSFDERGSGYGRGEGVVTVLLKRLDHAIRAGDNIRSVICCTAVNQDGKTNGITLPDSQAQENLIRLVYKNSNLDPCKIDYIEAHGTGTIAGDLAEIQTIKNVFCGDNRASNLYVGSIKSNIGHLESSSGLAGLIKAVLFLERGVILPNADFIQEKKGLALDGWKIKIPTEPIVLGSEVRRASVNSFGYGGTNAHAVLESFDHERLSRDRHVQKKGEMTQLLPTKQPITITRVPPSPQIFVLTGKSENSVRSAVLKLSKKSKFHDNLVDLAYTLSTRRSIMSWRYSFVAASTHELIASLQSVAESPNAVARSSSFHRLVFVFTGQGAQWFGMARELLWVDSSFAQSIAESSRLLRALGASWNLVEELLAEKANSRINESEIAQPASTALQIALIDLLSSFNVTPQVVLGHSSGEIAAAYSAGFLSRQEALKISYYRSFIGNRCKKLIRSKGAMLSVALGEEQVLPLISLTRKGLVSLACVNSLSSTTLSGDEEAIIEIQSMLNDLGVFSRKLMVDTAYHSHHMEKVSGEYLASLGSIHALSGKNIEFISSVTAQRKIAGFGSHYWVDNLLSKVRFSDALENYCATQSLADKKRGLSSNHIFVEIGPHSVLKSPIRQTITSKLDPFTYLYLPSLVRHKDSSYSTLELVRSLFDQGYPVNLDAANSVFRHKLQPPHYLPGLPTYPWDYSTKYWHESRLSRQHRLREHPYHDLLGLRIPSSTSIEPAWMHILGQDQFPWLADHVIDGLVIFPGSGYLCMAIEAVSQLFEGRRTSEVVPTFILRNISFLKALVIPPSPSKVETQLSLRLCRHSIQDSYEFKVSALGDDAIWHEHCRGMIQVDYFSEPAEAYLSHFSCYNKEVCDDDNNLQQQDLDIETLYNQMRSNGNTYGPSFKAIRLLKMSKFNAVASIEIPNFQSMMPANYMQPHVIHPTTLDALLHTSLPLYSSLYGAGSVMPISIGQLSLRGDICSQPGERFKSHTILNPKEVGSAVASLSVSKADAVNQQHPFLEIFDLEIRGFGEITATKPDLQRKFSYQMKWASDIEHLRWHKEQLSLGEYAKSDYGELARQILSILRRFETNGIEFFDFADGLSSIVKELSMEFPQCHQNMRSKTLNIEENFEDQDFESCTYDLVLLAADDMDHISDTTISNSQKLLNPGGWIMISFKAAYVSVDLLRNRLMEHDFDQTQILSCSLRNRTIVVSRVSIPVSRSIAAPICVIGRDGTEDFANQICISLQEGGIDAQYLKWGTELVANDNICVLIDNGQYLLLAKPSPLDFQQFVGLFGAGRANLLWLSIHHDPSGVKNPEKGLVTGFLRSASAENAGNHYVTLDVQEPINSLSSNFFRTIKKILIESFLSKSSPGSLLEREYVYRNEELLIPRLIPDLNVNTWIARKTGKPNVETVAFSAPDRTLKFDSSIANTDENVYFVREKLLESTSPLDVVVAVRAQTMSRSDNLASLASMSMDRFPKHIRQFSGTISSIGHLSANGLRVGDRVCGWSYSNEAYASHVKLDHTNVFLLPSDILFRIGCTIPLAFMTAYHALVELAHLEKNQTLLVHDAATDLGRAALTVAQQIGARIFVTVSSPADKEHISRQFGLRPEQIFYENSTSLKQNLYQLTNKVGVDTVLNFAKGTYNEDSFASVAKFGTYIHAGHPGESETNPESYTFKYRPMNNTTFFSFDLGSLMHTRPHKLSNLLQKSTASLKLSEELLKAQNYLFVAPAKLRDGFRLLSSHQSLNAFIVESDENSQVQVIDMNQETKGFDEVTLELNATYVIAGGLGDLGQRICGLMAWRGAKHIVVLSRRIANKDQIDSLRTRLKKISPGCNLHSIACDISSPSMLQMAATTIEKMKLPPVKGVVQSATVLQDVIIERMTLENFRTPLETKLDGTVNLINTFKSADMEFFIMLSSLSGVIGTMGQANYGEQLILINYFESFVPHSGNSYQDTVAQNQEPSGTRFLSVDIGLIKNTSVYDGTDGELRMQNLVGQGMIPLDLDELDAVLDYTLSPQASKDCSKQVVIGIDGVSIAHAKNATPMTQSPLFVHVRNTGDHVANLRQVQNSEDRKRTIGDAVSLAEAQSILVEAIVQRVSHLISLDATKIGLDTSLVDFGLDSLTAIELKNWIGNQFDAPIQASEILDERSITSLAGKIVGRSSLLLGNSKFVEEPPVAVNGHVTIPESHLVSFKLLPVPDLSITLELYLKSMRMFLSETQLSHTVSTIQALIDGPGPQLQNRLIEHRKQPENWPHAKVYLRSRDPINPHSIFYGSHVPGPIEHSQAERAAIISLSAWEFKQRLDTGTLKQDYLNEEPLCMDSLKWIFNSTRLPQKTTDKMQKYADNNYFVVLRKGHVFKATLAKNLSRELTYKLLKETFEEILRRSDENILAVATLTADERNSWA</sequence>
<dbReference type="SMART" id="SM00827">
    <property type="entry name" value="PKS_AT"/>
    <property type="match status" value="1"/>
</dbReference>
<dbReference type="InterPro" id="IPR049551">
    <property type="entry name" value="PKS_DH_C"/>
</dbReference>
<dbReference type="OrthoDB" id="329835at2759"/>
<dbReference type="SUPFAM" id="SSF52777">
    <property type="entry name" value="CoA-dependent acyltransferases"/>
    <property type="match status" value="1"/>
</dbReference>
<dbReference type="InterPro" id="IPR014043">
    <property type="entry name" value="Acyl_transferase_dom"/>
</dbReference>
<dbReference type="SMART" id="SM00829">
    <property type="entry name" value="PKS_ER"/>
    <property type="match status" value="1"/>
</dbReference>
<dbReference type="SMART" id="SM00822">
    <property type="entry name" value="PKS_KR"/>
    <property type="match status" value="1"/>
</dbReference>
<evidence type="ECO:0000259" key="8">
    <source>
        <dbReference type="PROSITE" id="PS52019"/>
    </source>
</evidence>
<dbReference type="CDD" id="cd05195">
    <property type="entry name" value="enoyl_red"/>
    <property type="match status" value="1"/>
</dbReference>
<dbReference type="InterPro" id="IPR014031">
    <property type="entry name" value="Ketoacyl_synth_C"/>
</dbReference>
<dbReference type="Gene3D" id="3.10.129.110">
    <property type="entry name" value="Polyketide synthase dehydratase"/>
    <property type="match status" value="1"/>
</dbReference>
<dbReference type="InterPro" id="IPR042104">
    <property type="entry name" value="PKS_dehydratase_sf"/>
</dbReference>
<dbReference type="Pfam" id="PF16197">
    <property type="entry name" value="KAsynt_C_assoc"/>
    <property type="match status" value="1"/>
</dbReference>
<dbReference type="InterPro" id="IPR011032">
    <property type="entry name" value="GroES-like_sf"/>
</dbReference>
<dbReference type="InterPro" id="IPR020841">
    <property type="entry name" value="PKS_Beta-ketoAc_synthase_dom"/>
</dbReference>
<dbReference type="Pfam" id="PF23114">
    <property type="entry name" value="NAD-bd_HRPKS_sdrA"/>
    <property type="match status" value="1"/>
</dbReference>
<dbReference type="Gene3D" id="3.30.70.3290">
    <property type="match status" value="1"/>
</dbReference>
<proteinExistence type="predicted"/>
<comment type="caution">
    <text evidence="9">The sequence shown here is derived from an EMBL/GenBank/DDBJ whole genome shotgun (WGS) entry which is preliminary data.</text>
</comment>
<evidence type="ECO:0000256" key="2">
    <source>
        <dbReference type="ARBA" id="ARBA00022553"/>
    </source>
</evidence>
<keyword evidence="4" id="KW-0511">Multifunctional enzyme</keyword>
<dbReference type="InterPro" id="IPR023213">
    <property type="entry name" value="CAT-like_dom_sf"/>
</dbReference>
<dbReference type="SMART" id="SM00823">
    <property type="entry name" value="PKS_PP"/>
    <property type="match status" value="1"/>
</dbReference>
<dbReference type="Gene3D" id="3.30.559.10">
    <property type="entry name" value="Chloramphenicol acetyltransferase-like domain"/>
    <property type="match status" value="1"/>
</dbReference>
<dbReference type="Gene3D" id="3.30.559.70">
    <property type="entry name" value="Choline/Carnitine o-acyltransferase, domain 2"/>
    <property type="match status" value="1"/>
</dbReference>
<dbReference type="GO" id="GO:0031177">
    <property type="term" value="F:phosphopantetheine binding"/>
    <property type="evidence" value="ECO:0007669"/>
    <property type="project" value="InterPro"/>
</dbReference>
<dbReference type="SMART" id="SM00825">
    <property type="entry name" value="PKS_KS"/>
    <property type="match status" value="1"/>
</dbReference>
<dbReference type="InterPro" id="IPR050091">
    <property type="entry name" value="PKS_NRPS_Biosynth_Enz"/>
</dbReference>
<dbReference type="SUPFAM" id="SSF51735">
    <property type="entry name" value="NAD(P)-binding Rossmann-fold domains"/>
    <property type="match status" value="2"/>
</dbReference>
<dbReference type="Pfam" id="PF00698">
    <property type="entry name" value="Acyl_transf_1"/>
    <property type="match status" value="1"/>
</dbReference>
<dbReference type="CDD" id="cd05274">
    <property type="entry name" value="KR_FAS_SDR_x"/>
    <property type="match status" value="1"/>
</dbReference>
<dbReference type="SMART" id="SM00826">
    <property type="entry name" value="PKS_DH"/>
    <property type="match status" value="1"/>
</dbReference>
<dbReference type="Gene3D" id="3.40.366.10">
    <property type="entry name" value="Malonyl-Coenzyme A Acyl Carrier Protein, domain 2"/>
    <property type="match status" value="1"/>
</dbReference>
<evidence type="ECO:0000313" key="10">
    <source>
        <dbReference type="Proteomes" id="UP000308671"/>
    </source>
</evidence>
<dbReference type="InterPro" id="IPR013968">
    <property type="entry name" value="PKS_KR"/>
</dbReference>
<dbReference type="Pfam" id="PF21089">
    <property type="entry name" value="PKS_DH_N"/>
    <property type="match status" value="1"/>
</dbReference>
<evidence type="ECO:0000259" key="7">
    <source>
        <dbReference type="PROSITE" id="PS52004"/>
    </source>
</evidence>
<feature type="active site" description="Proton donor; for dehydratase activity" evidence="5">
    <location>
        <position position="1161"/>
    </location>
</feature>
<dbReference type="SUPFAM" id="SSF53901">
    <property type="entry name" value="Thiolase-like"/>
    <property type="match status" value="1"/>
</dbReference>
<dbReference type="GO" id="GO:0004312">
    <property type="term" value="F:fatty acid synthase activity"/>
    <property type="evidence" value="ECO:0007669"/>
    <property type="project" value="TreeGrafter"/>
</dbReference>
<dbReference type="GO" id="GO:0044550">
    <property type="term" value="P:secondary metabolite biosynthetic process"/>
    <property type="evidence" value="ECO:0007669"/>
    <property type="project" value="TreeGrafter"/>
</dbReference>
<dbReference type="SUPFAM" id="SSF52151">
    <property type="entry name" value="FabD/lysophospholipase-like"/>
    <property type="match status" value="1"/>
</dbReference>
<dbReference type="InterPro" id="IPR009081">
    <property type="entry name" value="PP-bd_ACP"/>
</dbReference>
<dbReference type="InterPro" id="IPR020806">
    <property type="entry name" value="PKS_PP-bd"/>
</dbReference>
<dbReference type="SUPFAM" id="SSF50129">
    <property type="entry name" value="GroES-like"/>
    <property type="match status" value="1"/>
</dbReference>
<evidence type="ECO:0000256" key="3">
    <source>
        <dbReference type="ARBA" id="ARBA00022679"/>
    </source>
</evidence>
<feature type="domain" description="Carrier" evidence="6">
    <location>
        <begin position="2300"/>
        <end position="2377"/>
    </location>
</feature>
<keyword evidence="3" id="KW-0808">Transferase</keyword>
<dbReference type="InterPro" id="IPR049900">
    <property type="entry name" value="PKS_mFAS_DH"/>
</dbReference>
<gene>
    <name evidence="9" type="ORF">BGAL_0108g00090</name>
</gene>
<dbReference type="GO" id="GO:0016491">
    <property type="term" value="F:oxidoreductase activity"/>
    <property type="evidence" value="ECO:0007669"/>
    <property type="project" value="InterPro"/>
</dbReference>
<feature type="region of interest" description="N-terminal hotdog fold" evidence="5">
    <location>
        <begin position="937"/>
        <end position="1071"/>
    </location>
</feature>
<keyword evidence="2" id="KW-0597">Phosphoprotein</keyword>
<dbReference type="PROSITE" id="PS50075">
    <property type="entry name" value="CARRIER"/>
    <property type="match status" value="1"/>
</dbReference>
<dbReference type="PANTHER" id="PTHR43775">
    <property type="entry name" value="FATTY ACID SYNTHASE"/>
    <property type="match status" value="1"/>
</dbReference>
<dbReference type="InterPro" id="IPR016036">
    <property type="entry name" value="Malonyl_transacylase_ACP-bd"/>
</dbReference>
<dbReference type="InterPro" id="IPR001227">
    <property type="entry name" value="Ac_transferase_dom_sf"/>
</dbReference>
<dbReference type="SUPFAM" id="SSF55048">
    <property type="entry name" value="Probable ACP-binding domain of malonyl-CoA ACP transacylase"/>
    <property type="match status" value="1"/>
</dbReference>
<evidence type="ECO:0000259" key="6">
    <source>
        <dbReference type="PROSITE" id="PS50075"/>
    </source>
</evidence>
<dbReference type="InterPro" id="IPR036736">
    <property type="entry name" value="ACP-like_sf"/>
</dbReference>
<dbReference type="PROSITE" id="PS52004">
    <property type="entry name" value="KS3_2"/>
    <property type="match status" value="1"/>
</dbReference>
<dbReference type="PANTHER" id="PTHR43775:SF22">
    <property type="entry name" value="SYNTHASE, PUTATIVE (JCVI)-RELATED"/>
    <property type="match status" value="1"/>
</dbReference>
<dbReference type="Gene3D" id="3.40.50.720">
    <property type="entry name" value="NAD(P)-binding Rossmann-like Domain"/>
    <property type="match status" value="2"/>
</dbReference>
<dbReference type="Pfam" id="PF14765">
    <property type="entry name" value="PS-DH"/>
    <property type="match status" value="1"/>
</dbReference>
<dbReference type="Gene3D" id="1.10.1200.10">
    <property type="entry name" value="ACP-like"/>
    <property type="match status" value="1"/>
</dbReference>
<dbReference type="SUPFAM" id="SSF47336">
    <property type="entry name" value="ACP-like"/>
    <property type="match status" value="1"/>
</dbReference>
<dbReference type="Proteomes" id="UP000308671">
    <property type="component" value="Unassembled WGS sequence"/>
</dbReference>
<accession>A0A4S8R179</accession>
<dbReference type="EMBL" id="PQXL01000108">
    <property type="protein sequence ID" value="THV51513.1"/>
    <property type="molecule type" value="Genomic_DNA"/>
</dbReference>
<dbReference type="Gene3D" id="3.40.47.10">
    <property type="match status" value="1"/>
</dbReference>
<evidence type="ECO:0000256" key="5">
    <source>
        <dbReference type="PROSITE-ProRule" id="PRU01363"/>
    </source>
</evidence>
<feature type="domain" description="Ketosynthase family 3 (KS3)" evidence="7">
    <location>
        <begin position="6"/>
        <end position="429"/>
    </location>
</feature>
<dbReference type="GO" id="GO:0006633">
    <property type="term" value="P:fatty acid biosynthetic process"/>
    <property type="evidence" value="ECO:0007669"/>
    <property type="project" value="TreeGrafter"/>
</dbReference>
<name>A0A4S8R179_9HELO</name>
<dbReference type="Pfam" id="PF23297">
    <property type="entry name" value="ACP_SdgA_C"/>
    <property type="match status" value="1"/>
</dbReference>
<evidence type="ECO:0000256" key="4">
    <source>
        <dbReference type="ARBA" id="ARBA00023268"/>
    </source>
</evidence>
<dbReference type="Pfam" id="PF00755">
    <property type="entry name" value="Carn_acyltransf"/>
    <property type="match status" value="1"/>
</dbReference>
<dbReference type="InterPro" id="IPR014030">
    <property type="entry name" value="Ketoacyl_synth_N"/>
</dbReference>
<reference evidence="9 10" key="1">
    <citation type="submission" date="2017-12" db="EMBL/GenBank/DDBJ databases">
        <title>Comparative genomics of Botrytis spp.</title>
        <authorList>
            <person name="Valero-Jimenez C.A."/>
            <person name="Tapia P."/>
            <person name="Veloso J."/>
            <person name="Silva-Moreno E."/>
            <person name="Staats M."/>
            <person name="Valdes J.H."/>
            <person name="Van Kan J.A.L."/>
        </authorList>
    </citation>
    <scope>NUCLEOTIDE SEQUENCE [LARGE SCALE GENOMIC DNA]</scope>
    <source>
        <strain evidence="9 10">MUCL435</strain>
    </source>
</reference>
<dbReference type="Pfam" id="PF08659">
    <property type="entry name" value="KR"/>
    <property type="match status" value="1"/>
</dbReference>
<dbReference type="InterPro" id="IPR016039">
    <property type="entry name" value="Thiolase-like"/>
</dbReference>
<dbReference type="Gene3D" id="3.90.180.10">
    <property type="entry name" value="Medium-chain alcohol dehydrogenases, catalytic domain"/>
    <property type="match status" value="1"/>
</dbReference>
<dbReference type="InterPro" id="IPR057326">
    <property type="entry name" value="KR_dom"/>
</dbReference>
<dbReference type="InterPro" id="IPR032821">
    <property type="entry name" value="PKS_assoc"/>
</dbReference>
<dbReference type="InterPro" id="IPR036291">
    <property type="entry name" value="NAD(P)-bd_dom_sf"/>
</dbReference>
<feature type="active site" description="Proton acceptor; for dehydratase activity" evidence="5">
    <location>
        <position position="969"/>
    </location>
</feature>
<feature type="domain" description="PKS/mFAS DH" evidence="8">
    <location>
        <begin position="937"/>
        <end position="1251"/>
    </location>
</feature>
<dbReference type="Gene3D" id="3.40.50.150">
    <property type="entry name" value="Vaccinia Virus protein VP39"/>
    <property type="match status" value="1"/>
</dbReference>
<dbReference type="InterPro" id="IPR020807">
    <property type="entry name" value="PKS_DH"/>
</dbReference>
<evidence type="ECO:0000256" key="1">
    <source>
        <dbReference type="ARBA" id="ARBA00022450"/>
    </source>
</evidence>
<protein>
    <submittedName>
        <fullName evidence="9">Uncharacterized protein</fullName>
    </submittedName>
</protein>
<dbReference type="CDD" id="cd00833">
    <property type="entry name" value="PKS"/>
    <property type="match status" value="1"/>
</dbReference>
<dbReference type="InterPro" id="IPR042231">
    <property type="entry name" value="Cho/carn_acyl_trans_2"/>
</dbReference>
<dbReference type="PROSITE" id="PS52019">
    <property type="entry name" value="PKS_MFAS_DH"/>
    <property type="match status" value="1"/>
</dbReference>
<organism evidence="9 10">
    <name type="scientific">Botrytis galanthina</name>
    <dbReference type="NCBI Taxonomy" id="278940"/>
    <lineage>
        <taxon>Eukaryota</taxon>
        <taxon>Fungi</taxon>
        <taxon>Dikarya</taxon>
        <taxon>Ascomycota</taxon>
        <taxon>Pezizomycotina</taxon>
        <taxon>Leotiomycetes</taxon>
        <taxon>Helotiales</taxon>
        <taxon>Sclerotiniaceae</taxon>
        <taxon>Botrytis</taxon>
    </lineage>
</organism>
<evidence type="ECO:0000313" key="9">
    <source>
        <dbReference type="EMBL" id="THV51513.1"/>
    </source>
</evidence>
<keyword evidence="1" id="KW-0596">Phosphopantetheine</keyword>
<dbReference type="InterPro" id="IPR016035">
    <property type="entry name" value="Acyl_Trfase/lysoPLipase"/>
</dbReference>
<dbReference type="Pfam" id="PF00109">
    <property type="entry name" value="ketoacyl-synt"/>
    <property type="match status" value="1"/>
</dbReference>
<dbReference type="InterPro" id="IPR029063">
    <property type="entry name" value="SAM-dependent_MTases_sf"/>
</dbReference>
<dbReference type="InterPro" id="IPR039551">
    <property type="entry name" value="Cho/carn_acyl_trans"/>
</dbReference>
<feature type="region of interest" description="C-terminal hotdog fold" evidence="5">
    <location>
        <begin position="1092"/>
        <end position="1251"/>
    </location>
</feature>
<dbReference type="Pfam" id="PF02801">
    <property type="entry name" value="Ketoacyl-synt_C"/>
    <property type="match status" value="1"/>
</dbReference>
<dbReference type="InterPro" id="IPR020843">
    <property type="entry name" value="ER"/>
</dbReference>
<dbReference type="InterPro" id="IPR056501">
    <property type="entry name" value="NAD-bd_HRPKS_sdrA"/>
</dbReference>